<dbReference type="InterPro" id="IPR058240">
    <property type="entry name" value="rSAM_sf"/>
</dbReference>
<evidence type="ECO:0000259" key="11">
    <source>
        <dbReference type="PROSITE" id="PS51449"/>
    </source>
</evidence>
<dbReference type="FunFam" id="3.80.30.20:FF:000003">
    <property type="entry name" value="CDK5 regulatory subunit-associated protein 1"/>
    <property type="match status" value="1"/>
</dbReference>
<dbReference type="Pfam" id="PF04055">
    <property type="entry name" value="Radical_SAM"/>
    <property type="match status" value="1"/>
</dbReference>
<comment type="function">
    <text evidence="8">Potential regulator of CDK5 activity.</text>
</comment>
<dbReference type="NCBIfam" id="TIGR01574">
    <property type="entry name" value="miaB-methiolase"/>
    <property type="match status" value="1"/>
</dbReference>
<dbReference type="SFLD" id="SFLDG01082">
    <property type="entry name" value="B12-binding_domain_containing"/>
    <property type="match status" value="1"/>
</dbReference>
<dbReference type="Pfam" id="PF01938">
    <property type="entry name" value="TRAM"/>
    <property type="match status" value="1"/>
</dbReference>
<feature type="domain" description="TRAM" evidence="10">
    <location>
        <begin position="504"/>
        <end position="579"/>
    </location>
</feature>
<dbReference type="GO" id="GO:0005739">
    <property type="term" value="C:mitochondrion"/>
    <property type="evidence" value="ECO:0007669"/>
    <property type="project" value="TreeGrafter"/>
</dbReference>
<evidence type="ECO:0000313" key="13">
    <source>
        <dbReference type="Proteomes" id="UP000504635"/>
    </source>
</evidence>
<keyword evidence="4" id="KW-0949">S-adenosyl-L-methionine</keyword>
<dbReference type="InterPro" id="IPR023404">
    <property type="entry name" value="rSAM_horseshoe"/>
</dbReference>
<evidence type="ECO:0000259" key="10">
    <source>
        <dbReference type="PROSITE" id="PS50926"/>
    </source>
</evidence>
<proteinExistence type="inferred from homology"/>
<dbReference type="SFLD" id="SFLDF00273">
    <property type="entry name" value="(dimethylallyl)adenosine_tRNA"/>
    <property type="match status" value="1"/>
</dbReference>
<dbReference type="InterPro" id="IPR020612">
    <property type="entry name" value="Methylthiotransferase_CS"/>
</dbReference>
<name>A0A6J2Y677_SITOR</name>
<dbReference type="InterPro" id="IPR013848">
    <property type="entry name" value="Methylthiotransferase_N"/>
</dbReference>
<dbReference type="InterPro" id="IPR038135">
    <property type="entry name" value="Methylthiotransferase_N_sf"/>
</dbReference>
<dbReference type="PROSITE" id="PS51449">
    <property type="entry name" value="MTTASE_N"/>
    <property type="match status" value="1"/>
</dbReference>
<sequence length="598" mass="68403">MNINLKHGIQSLKLSPSVVPLLRNNVKVKYQNCNYCIASAQSNTSKLQENNSDNDSPQLRFRKNLLNGPNLRDFFKAENLSQQDHLPDDEVIPYLTSNDLYGQKRKVFFEVYGCQMNVNDTEIVWAILEKHNYEKTENLLDADVVLIVTCAIRDSAEERIWGRLNYLRGIKNKNLKRSSFKIGILGCMAERLKEKVLEKDKTVDVVAGPDAYRDLPRLLALTENNQKSVNVLLSYDETYADITPVRLNENSVSAYVSIMRGCDNMCTYCIVPFTRGRERSRPVSSILREVEHLSESGVKEVTLLGQNVNSYRDISEDTTVNNITTLAKGFKTVYKPKKGGLRFADLLYRVSEINPEMRIRFMSPHPKDFPDEVIQMIKTNANICKNLHMPAQSGNSAVLERMRRGYTREAYLELVKHIRNEIPDVALSSDFICGFCGETDEEFEDTITLMDEVKYNTAFLFPYSMREKTTAHRRFKDDVPKEVKIARLQRMVTTFRHNAFNLNTAQIGKVHLVLIEGFSKRSQNYLQGRNDHNIKVILPGLDTVPYKNGTNSRLLQPGDYVAVQINMATSQVLKGIPLYLTDLQEFYQENLEKCAGVC</sequence>
<dbReference type="SFLD" id="SFLDF00413">
    <property type="entry name" value="CDK5RAP1"/>
    <property type="match status" value="1"/>
</dbReference>
<dbReference type="PANTHER" id="PTHR43020:SF2">
    <property type="entry name" value="MITOCHONDRIAL TRNA METHYLTHIOTRANSFERASE CDK5RAP1"/>
    <property type="match status" value="1"/>
</dbReference>
<dbReference type="GO" id="GO:0080090">
    <property type="term" value="P:regulation of primary metabolic process"/>
    <property type="evidence" value="ECO:0007669"/>
    <property type="project" value="UniProtKB-ARBA"/>
</dbReference>
<dbReference type="InterPro" id="IPR005839">
    <property type="entry name" value="Methylthiotransferase"/>
</dbReference>
<evidence type="ECO:0000313" key="14">
    <source>
        <dbReference type="RefSeq" id="XP_030758731.1"/>
    </source>
</evidence>
<evidence type="ECO:0000256" key="8">
    <source>
        <dbReference type="ARBA" id="ARBA00053923"/>
    </source>
</evidence>
<dbReference type="OrthoDB" id="190098at2759"/>
<dbReference type="InParanoid" id="A0A6J2Y677"/>
<dbReference type="GO" id="GO:0051539">
    <property type="term" value="F:4 iron, 4 sulfur cluster binding"/>
    <property type="evidence" value="ECO:0007669"/>
    <property type="project" value="UniProtKB-KW"/>
</dbReference>
<keyword evidence="6" id="KW-0408">Iron</keyword>
<dbReference type="InterPro" id="IPR007197">
    <property type="entry name" value="rSAM"/>
</dbReference>
<dbReference type="GO" id="GO:0046872">
    <property type="term" value="F:metal ion binding"/>
    <property type="evidence" value="ECO:0007669"/>
    <property type="project" value="UniProtKB-KW"/>
</dbReference>
<dbReference type="GO" id="GO:0005829">
    <property type="term" value="C:cytosol"/>
    <property type="evidence" value="ECO:0007669"/>
    <property type="project" value="TreeGrafter"/>
</dbReference>
<dbReference type="PROSITE" id="PS50926">
    <property type="entry name" value="TRAM"/>
    <property type="match status" value="1"/>
</dbReference>
<dbReference type="GO" id="GO:0035597">
    <property type="term" value="F:tRNA-2-methylthio-N(6)-dimethylallyladenosine(37) synthase activity"/>
    <property type="evidence" value="ECO:0007669"/>
    <property type="project" value="TreeGrafter"/>
</dbReference>
<dbReference type="InterPro" id="IPR002792">
    <property type="entry name" value="TRAM_dom"/>
</dbReference>
<organism evidence="13 14">
    <name type="scientific">Sitophilus oryzae</name>
    <name type="common">Rice weevil</name>
    <name type="synonym">Curculio oryzae</name>
    <dbReference type="NCBI Taxonomy" id="7048"/>
    <lineage>
        <taxon>Eukaryota</taxon>
        <taxon>Metazoa</taxon>
        <taxon>Ecdysozoa</taxon>
        <taxon>Arthropoda</taxon>
        <taxon>Hexapoda</taxon>
        <taxon>Insecta</taxon>
        <taxon>Pterygota</taxon>
        <taxon>Neoptera</taxon>
        <taxon>Endopterygota</taxon>
        <taxon>Coleoptera</taxon>
        <taxon>Polyphaga</taxon>
        <taxon>Cucujiformia</taxon>
        <taxon>Curculionidae</taxon>
        <taxon>Dryophthorinae</taxon>
        <taxon>Sitophilus</taxon>
    </lineage>
</organism>
<dbReference type="FunFam" id="3.40.50.12160:FF:000003">
    <property type="entry name" value="CDK5 regulatory subunit-associated protein 1"/>
    <property type="match status" value="1"/>
</dbReference>
<dbReference type="SMART" id="SM00729">
    <property type="entry name" value="Elp3"/>
    <property type="match status" value="1"/>
</dbReference>
<feature type="domain" description="MTTase N-terminal" evidence="11">
    <location>
        <begin position="105"/>
        <end position="224"/>
    </location>
</feature>
<reference evidence="14" key="1">
    <citation type="submission" date="2025-08" db="UniProtKB">
        <authorList>
            <consortium name="RefSeq"/>
        </authorList>
    </citation>
    <scope>IDENTIFICATION</scope>
    <source>
        <tissue evidence="14">Gonads</tissue>
    </source>
</reference>
<evidence type="ECO:0000256" key="7">
    <source>
        <dbReference type="ARBA" id="ARBA00023014"/>
    </source>
</evidence>
<evidence type="ECO:0000256" key="3">
    <source>
        <dbReference type="ARBA" id="ARBA00022485"/>
    </source>
</evidence>
<dbReference type="PANTHER" id="PTHR43020">
    <property type="entry name" value="CDK5 REGULATORY SUBUNIT-ASSOCIATED PROTEIN 1"/>
    <property type="match status" value="1"/>
</dbReference>
<dbReference type="FunCoup" id="A0A6J2Y677">
    <property type="interactions" value="1755"/>
</dbReference>
<keyword evidence="7" id="KW-0411">Iron-sulfur</keyword>
<evidence type="ECO:0000256" key="6">
    <source>
        <dbReference type="ARBA" id="ARBA00023004"/>
    </source>
</evidence>
<dbReference type="KEGG" id="soy:115884330"/>
<dbReference type="GeneID" id="115884330"/>
<evidence type="ECO:0000256" key="2">
    <source>
        <dbReference type="ARBA" id="ARBA00009815"/>
    </source>
</evidence>
<dbReference type="SUPFAM" id="SSF102114">
    <property type="entry name" value="Radical SAM enzymes"/>
    <property type="match status" value="1"/>
</dbReference>
<evidence type="ECO:0000256" key="1">
    <source>
        <dbReference type="ARBA" id="ARBA00001966"/>
    </source>
</evidence>
<dbReference type="Proteomes" id="UP000504635">
    <property type="component" value="Unplaced"/>
</dbReference>
<evidence type="ECO:0000256" key="5">
    <source>
        <dbReference type="ARBA" id="ARBA00022723"/>
    </source>
</evidence>
<dbReference type="AlphaFoldDB" id="A0A6J2Y677"/>
<dbReference type="InterPro" id="IPR006463">
    <property type="entry name" value="MiaB_methiolase"/>
</dbReference>
<evidence type="ECO:0000256" key="9">
    <source>
        <dbReference type="ARBA" id="ARBA00074452"/>
    </source>
</evidence>
<dbReference type="Gene3D" id="3.40.50.12160">
    <property type="entry name" value="Methylthiotransferase, N-terminal domain"/>
    <property type="match status" value="1"/>
</dbReference>
<comment type="similarity">
    <text evidence="2">Belongs to the methylthiotransferase family. MiaB subfamily.</text>
</comment>
<dbReference type="SFLD" id="SFLDG01061">
    <property type="entry name" value="methylthiotransferase"/>
    <property type="match status" value="1"/>
</dbReference>
<evidence type="ECO:0000259" key="12">
    <source>
        <dbReference type="PROSITE" id="PS51918"/>
    </source>
</evidence>
<accession>A0A6J2Y677</accession>
<dbReference type="InterPro" id="IPR006638">
    <property type="entry name" value="Elp3/MiaA/NifB-like_rSAM"/>
</dbReference>
<dbReference type="GO" id="GO:0060255">
    <property type="term" value="P:regulation of macromolecule metabolic process"/>
    <property type="evidence" value="ECO:0007669"/>
    <property type="project" value="UniProtKB-ARBA"/>
</dbReference>
<dbReference type="NCBIfam" id="TIGR00089">
    <property type="entry name" value="MiaB/RimO family radical SAM methylthiotransferase"/>
    <property type="match status" value="1"/>
</dbReference>
<evidence type="ECO:0000256" key="4">
    <source>
        <dbReference type="ARBA" id="ARBA00022691"/>
    </source>
</evidence>
<keyword evidence="13" id="KW-1185">Reference proteome</keyword>
<protein>
    <recommendedName>
        <fullName evidence="9">CDK5RAP1-like protein</fullName>
    </recommendedName>
</protein>
<keyword evidence="5" id="KW-0479">Metal-binding</keyword>
<feature type="domain" description="Radical SAM core" evidence="12">
    <location>
        <begin position="248"/>
        <end position="501"/>
    </location>
</feature>
<keyword evidence="3" id="KW-0004">4Fe-4S</keyword>
<dbReference type="PROSITE" id="PS51918">
    <property type="entry name" value="RADICAL_SAM"/>
    <property type="match status" value="1"/>
</dbReference>
<dbReference type="SFLD" id="SFLDS00029">
    <property type="entry name" value="Radical_SAM"/>
    <property type="match status" value="1"/>
</dbReference>
<dbReference type="PROSITE" id="PS01278">
    <property type="entry name" value="MTTASE_RADICAL"/>
    <property type="match status" value="1"/>
</dbReference>
<dbReference type="Pfam" id="PF00919">
    <property type="entry name" value="UPF0004"/>
    <property type="match status" value="1"/>
</dbReference>
<gene>
    <name evidence="14" type="primary">LOC115884330</name>
</gene>
<dbReference type="RefSeq" id="XP_030758731.1">
    <property type="nucleotide sequence ID" value="XM_030902871.1"/>
</dbReference>
<dbReference type="Gene3D" id="3.80.30.20">
    <property type="entry name" value="tm_1862 like domain"/>
    <property type="match status" value="1"/>
</dbReference>
<comment type="cofactor">
    <cofactor evidence="1">
        <name>[4Fe-4S] cluster</name>
        <dbReference type="ChEBI" id="CHEBI:49883"/>
    </cofactor>
</comment>